<keyword evidence="4" id="KW-1185">Reference proteome</keyword>
<dbReference type="PANTHER" id="PTHR46470">
    <property type="entry name" value="N-ACYLNEURAMINATE-9-PHOSPHATASE"/>
    <property type="match status" value="1"/>
</dbReference>
<reference evidence="4" key="1">
    <citation type="journal article" date="2013" name="Stand. Genomic Sci.">
        <title>Complete genome sequence of the halophilic bacterium Spirochaeta africana type strain (Z-7692(T)) from the alkaline Lake Magadi in the East African Rift.</title>
        <authorList>
            <person name="Liolos K."/>
            <person name="Abt B."/>
            <person name="Scheuner C."/>
            <person name="Teshima H."/>
            <person name="Held B."/>
            <person name="Lapidus A."/>
            <person name="Nolan M."/>
            <person name="Lucas S."/>
            <person name="Deshpande S."/>
            <person name="Cheng J.F."/>
            <person name="Tapia R."/>
            <person name="Goodwin L.A."/>
            <person name="Pitluck S."/>
            <person name="Pagani I."/>
            <person name="Ivanova N."/>
            <person name="Mavromatis K."/>
            <person name="Mikhailova N."/>
            <person name="Huntemann M."/>
            <person name="Pati A."/>
            <person name="Chen A."/>
            <person name="Palaniappan K."/>
            <person name="Land M."/>
            <person name="Rohde M."/>
            <person name="Tindall B.J."/>
            <person name="Detter J.C."/>
            <person name="Goker M."/>
            <person name="Bristow J."/>
            <person name="Eisen J.A."/>
            <person name="Markowitz V."/>
            <person name="Hugenholtz P."/>
            <person name="Woyke T."/>
            <person name="Klenk H.P."/>
            <person name="Kyrpides N.C."/>
        </authorList>
    </citation>
    <scope>NUCLEOTIDE SEQUENCE</scope>
    <source>
        <strain evidence="4">ATCC 700263 / DSM 8902 / Z-7692</strain>
    </source>
</reference>
<evidence type="ECO:0000313" key="4">
    <source>
        <dbReference type="Proteomes" id="UP000007383"/>
    </source>
</evidence>
<keyword evidence="2" id="KW-0460">Magnesium</keyword>
<dbReference type="Pfam" id="PF13419">
    <property type="entry name" value="HAD_2"/>
    <property type="match status" value="1"/>
</dbReference>
<dbReference type="PANTHER" id="PTHR46470:SF4">
    <property type="entry name" value="5-AMINO-6-(5-PHOSPHO-D-RIBITYLAMINO)URACIL PHOSPHATASE YIGB"/>
    <property type="match status" value="1"/>
</dbReference>
<gene>
    <name evidence="3" type="ordered locus">Spiaf_0213</name>
</gene>
<organism evidence="3 4">
    <name type="scientific">Spirochaeta africana (strain ATCC 700263 / DSM 8902 / Z-7692)</name>
    <dbReference type="NCBI Taxonomy" id="889378"/>
    <lineage>
        <taxon>Bacteria</taxon>
        <taxon>Pseudomonadati</taxon>
        <taxon>Spirochaetota</taxon>
        <taxon>Spirochaetia</taxon>
        <taxon>Spirochaetales</taxon>
        <taxon>Spirochaetaceae</taxon>
        <taxon>Spirochaeta</taxon>
    </lineage>
</organism>
<dbReference type="InterPro" id="IPR023214">
    <property type="entry name" value="HAD_sf"/>
</dbReference>
<dbReference type="SFLD" id="SFLDG01129">
    <property type="entry name" value="C1.5:_HAD__Beta-PGM__Phosphata"/>
    <property type="match status" value="1"/>
</dbReference>
<dbReference type="HOGENOM" id="CLU_045011_8_3_12"/>
<evidence type="ECO:0000256" key="1">
    <source>
        <dbReference type="ARBA" id="ARBA00022801"/>
    </source>
</evidence>
<dbReference type="EMBL" id="CP003282">
    <property type="protein sequence ID" value="AFG36322.1"/>
    <property type="molecule type" value="Genomic_DNA"/>
</dbReference>
<sequence>MGRMVWFDFGDTVLEFYRWDAAAGLAAVLQHILGESPDARLQEKALERSRLLNQLFETRSSATGLEYDQRSFLRLLCEPLTGRMADSLPEQLAGIYWDTAFSFRAQPGIHEALDWLDDAGISCGIISNASFPARQLAMELARHGLGDRFDPIISTADYGLRKPEAELFYLAEKLQPAGSTLPPWYFGNSIPLDIRGALAAGWHAGWYNRGGESRQRCPAAARELHSWGDLPRILQDTRQEAR</sequence>
<dbReference type="Gene3D" id="3.40.50.1000">
    <property type="entry name" value="HAD superfamily/HAD-like"/>
    <property type="match status" value="1"/>
</dbReference>
<protein>
    <submittedName>
        <fullName evidence="3">Putative HAD superfamily hydrolase</fullName>
    </submittedName>
</protein>
<dbReference type="InterPro" id="IPR051400">
    <property type="entry name" value="HAD-like_hydrolase"/>
</dbReference>
<dbReference type="RefSeq" id="WP_014454320.1">
    <property type="nucleotide sequence ID" value="NC_017098.1"/>
</dbReference>
<dbReference type="KEGG" id="sfc:Spiaf_0213"/>
<dbReference type="AlphaFoldDB" id="H9UFM9"/>
<evidence type="ECO:0000313" key="3">
    <source>
        <dbReference type="EMBL" id="AFG36322.1"/>
    </source>
</evidence>
<dbReference type="eggNOG" id="COG1011">
    <property type="taxonomic scope" value="Bacteria"/>
</dbReference>
<dbReference type="PATRIC" id="fig|889378.3.peg.216"/>
<dbReference type="InterPro" id="IPR036412">
    <property type="entry name" value="HAD-like_sf"/>
</dbReference>
<accession>H9UFM9</accession>
<proteinExistence type="predicted"/>
<dbReference type="InterPro" id="IPR041492">
    <property type="entry name" value="HAD_2"/>
</dbReference>
<dbReference type="SUPFAM" id="SSF56784">
    <property type="entry name" value="HAD-like"/>
    <property type="match status" value="1"/>
</dbReference>
<name>H9UFM9_SPIAZ</name>
<dbReference type="SFLD" id="SFLDS00003">
    <property type="entry name" value="Haloacid_Dehalogenase"/>
    <property type="match status" value="1"/>
</dbReference>
<dbReference type="GO" id="GO:0016787">
    <property type="term" value="F:hydrolase activity"/>
    <property type="evidence" value="ECO:0007669"/>
    <property type="project" value="UniProtKB-KW"/>
</dbReference>
<evidence type="ECO:0000256" key="2">
    <source>
        <dbReference type="ARBA" id="ARBA00022842"/>
    </source>
</evidence>
<dbReference type="STRING" id="889378.Spiaf_0213"/>
<dbReference type="Proteomes" id="UP000007383">
    <property type="component" value="Chromosome"/>
</dbReference>
<keyword evidence="1 3" id="KW-0378">Hydrolase</keyword>